<dbReference type="Pfam" id="PF04686">
    <property type="entry name" value="SsgA"/>
    <property type="match status" value="1"/>
</dbReference>
<comment type="similarity">
    <text evidence="2">Belongs to the SsgA family.</text>
</comment>
<reference evidence="7 8" key="1">
    <citation type="submission" date="2019-11" db="EMBL/GenBank/DDBJ databases">
        <authorList>
            <person name="Jiang L.-Q."/>
        </authorList>
    </citation>
    <scope>NUCLEOTIDE SEQUENCE [LARGE SCALE GENOMIC DNA]</scope>
    <source>
        <strain evidence="7 8">YIM 132087</strain>
    </source>
</reference>
<keyword evidence="8" id="KW-1185">Reference proteome</keyword>
<comment type="caution">
    <text evidence="7">The sequence shown here is derived from an EMBL/GenBank/DDBJ whole genome shotgun (WGS) entry which is preliminary data.</text>
</comment>
<evidence type="ECO:0000256" key="1">
    <source>
        <dbReference type="ARBA" id="ARBA00004431"/>
    </source>
</evidence>
<dbReference type="GO" id="GO:0030428">
    <property type="term" value="C:cell septum"/>
    <property type="evidence" value="ECO:0007669"/>
    <property type="project" value="UniProtKB-SubCell"/>
</dbReference>
<keyword evidence="5" id="KW-0717">Septation</keyword>
<dbReference type="Proteomes" id="UP000460221">
    <property type="component" value="Unassembled WGS sequence"/>
</dbReference>
<comment type="subcellular location">
    <subcellularLocation>
        <location evidence="1">Cell septum</location>
    </subcellularLocation>
</comment>
<accession>A0A7K1FQH5</accession>
<evidence type="ECO:0000256" key="4">
    <source>
        <dbReference type="ARBA" id="ARBA00022969"/>
    </source>
</evidence>
<dbReference type="InterPro" id="IPR038658">
    <property type="entry name" value="SsgB_sf"/>
</dbReference>
<evidence type="ECO:0000313" key="8">
    <source>
        <dbReference type="Proteomes" id="UP000460221"/>
    </source>
</evidence>
<evidence type="ECO:0000313" key="7">
    <source>
        <dbReference type="EMBL" id="MTD16397.1"/>
    </source>
</evidence>
<dbReference type="RefSeq" id="WP_154770389.1">
    <property type="nucleotide sequence ID" value="NZ_WLYK01000009.1"/>
</dbReference>
<dbReference type="GO" id="GO:0030435">
    <property type="term" value="P:sporulation resulting in formation of a cellular spore"/>
    <property type="evidence" value="ECO:0007669"/>
    <property type="project" value="UniProtKB-KW"/>
</dbReference>
<keyword evidence="4" id="KW-0749">Sporulation</keyword>
<evidence type="ECO:0000256" key="5">
    <source>
        <dbReference type="ARBA" id="ARBA00023210"/>
    </source>
</evidence>
<organism evidence="7 8">
    <name type="scientific">Nakamurella alba</name>
    <dbReference type="NCBI Taxonomy" id="2665158"/>
    <lineage>
        <taxon>Bacteria</taxon>
        <taxon>Bacillati</taxon>
        <taxon>Actinomycetota</taxon>
        <taxon>Actinomycetes</taxon>
        <taxon>Nakamurellales</taxon>
        <taxon>Nakamurellaceae</taxon>
        <taxon>Nakamurella</taxon>
    </lineage>
</organism>
<keyword evidence="6" id="KW-0131">Cell cycle</keyword>
<dbReference type="Gene3D" id="2.30.31.20">
    <property type="entry name" value="Sporulation-specific cell division protein SsgB"/>
    <property type="match status" value="1"/>
</dbReference>
<dbReference type="InterPro" id="IPR006776">
    <property type="entry name" value="SsgB"/>
</dbReference>
<evidence type="ECO:0000256" key="3">
    <source>
        <dbReference type="ARBA" id="ARBA00022618"/>
    </source>
</evidence>
<name>A0A7K1FQH5_9ACTN</name>
<dbReference type="GO" id="GO:0000917">
    <property type="term" value="P:division septum assembly"/>
    <property type="evidence" value="ECO:0007669"/>
    <property type="project" value="UniProtKB-KW"/>
</dbReference>
<sequence>MAGQPITQRHLSVAASTVMTMVTDWADIPVDADLQYHSRDPFAVRMVFSMPGTPAVEWVFARDLIIAGLVGPSGHGDVQVFPGEQGIVLELNSPGGQAQLVAERPALVRFVQDMLSAVPLGGEDTYYDIDGEIAGLVDFEVPGSAQV</sequence>
<dbReference type="EMBL" id="WLYK01000009">
    <property type="protein sequence ID" value="MTD16397.1"/>
    <property type="molecule type" value="Genomic_DNA"/>
</dbReference>
<gene>
    <name evidence="7" type="ORF">GIS00_20875</name>
</gene>
<keyword evidence="3 7" id="KW-0132">Cell division</keyword>
<dbReference type="AlphaFoldDB" id="A0A7K1FQH5"/>
<proteinExistence type="inferred from homology"/>
<protein>
    <submittedName>
        <fullName evidence="7">SsgA family sporulation/cell division regulator</fullName>
    </submittedName>
</protein>
<evidence type="ECO:0000256" key="2">
    <source>
        <dbReference type="ARBA" id="ARBA00009323"/>
    </source>
</evidence>
<evidence type="ECO:0000256" key="6">
    <source>
        <dbReference type="ARBA" id="ARBA00023306"/>
    </source>
</evidence>